<gene>
    <name evidence="2" type="ORF">IFJ75_16130</name>
</gene>
<dbReference type="InterPro" id="IPR053136">
    <property type="entry name" value="UTP_pyrophosphatase-like"/>
</dbReference>
<keyword evidence="3" id="KW-1185">Reference proteome</keyword>
<dbReference type="AlphaFoldDB" id="A0A975GXP2"/>
<protein>
    <submittedName>
        <fullName evidence="2">M48 family metallopeptidase</fullName>
    </submittedName>
</protein>
<dbReference type="Gene3D" id="3.30.2010.10">
    <property type="entry name" value="Metalloproteases ('zincins'), catalytic domain"/>
    <property type="match status" value="1"/>
</dbReference>
<feature type="domain" description="YgjP-like metallopeptidase" evidence="1">
    <location>
        <begin position="37"/>
        <end position="237"/>
    </location>
</feature>
<dbReference type="RefSeq" id="WP_207869405.1">
    <property type="nucleotide sequence ID" value="NZ_CP062222.1"/>
</dbReference>
<evidence type="ECO:0000313" key="2">
    <source>
        <dbReference type="EMBL" id="QTC90745.1"/>
    </source>
</evidence>
<reference evidence="2" key="1">
    <citation type="submission" date="2020-09" db="EMBL/GenBank/DDBJ databases">
        <title>Brevundimonas sp. LVF2 isolated from a puddle in Goettingen, Germany.</title>
        <authorList>
            <person name="Friedrich I."/>
            <person name="Klassen A."/>
            <person name="Hannes N."/>
            <person name="Schneider D."/>
            <person name="Hertel R."/>
            <person name="Daniel R."/>
        </authorList>
    </citation>
    <scope>NUCLEOTIDE SEQUENCE</scope>
    <source>
        <strain evidence="2">LVF2</strain>
    </source>
</reference>
<evidence type="ECO:0000313" key="3">
    <source>
        <dbReference type="Proteomes" id="UP000663918"/>
    </source>
</evidence>
<dbReference type="KEGG" id="bgoe:IFJ75_16130"/>
<dbReference type="CDD" id="cd07344">
    <property type="entry name" value="M48_yhfN_like"/>
    <property type="match status" value="1"/>
</dbReference>
<accession>A0A975GXP2</accession>
<dbReference type="Pfam" id="PF01863">
    <property type="entry name" value="YgjP-like"/>
    <property type="match status" value="1"/>
</dbReference>
<dbReference type="Proteomes" id="UP000663918">
    <property type="component" value="Chromosome"/>
</dbReference>
<dbReference type="InterPro" id="IPR002725">
    <property type="entry name" value="YgjP-like_metallopeptidase"/>
</dbReference>
<proteinExistence type="predicted"/>
<dbReference type="PANTHER" id="PTHR30399">
    <property type="entry name" value="UNCHARACTERIZED PROTEIN YGJP"/>
    <property type="match status" value="1"/>
</dbReference>
<name>A0A975GXP2_9CAUL</name>
<organism evidence="2 3">
    <name type="scientific">Brevundimonas goettingensis</name>
    <dbReference type="NCBI Taxonomy" id="2774190"/>
    <lineage>
        <taxon>Bacteria</taxon>
        <taxon>Pseudomonadati</taxon>
        <taxon>Pseudomonadota</taxon>
        <taxon>Alphaproteobacteria</taxon>
        <taxon>Caulobacterales</taxon>
        <taxon>Caulobacteraceae</taxon>
        <taxon>Brevundimonas</taxon>
    </lineage>
</organism>
<sequence length="247" mass="26998">MKSSAPYRTGQRLPLEAPNGAGETIQLRLSVNPRARRISIRIDARAGEAVAIAPSERRLSEAVAFARSKAGWIAERLEARVEGQPLEPGQIILLHGLETRLEATGTNGAARLTADGVGPVIRSGGEGEAFARRVENLLKREARTQLVARTEVHLKALGQRPVKVSVVDTRSRWGSCSPHNRSIRYSWRMVMAPPAVLDYLAAHEVAHLVHADHSPAYWSVVHGLVGDHRPFRAWLKANGQALHAVGR</sequence>
<evidence type="ECO:0000259" key="1">
    <source>
        <dbReference type="Pfam" id="PF01863"/>
    </source>
</evidence>
<dbReference type="EMBL" id="CP062222">
    <property type="protein sequence ID" value="QTC90745.1"/>
    <property type="molecule type" value="Genomic_DNA"/>
</dbReference>
<dbReference type="PANTHER" id="PTHR30399:SF1">
    <property type="entry name" value="UTP PYROPHOSPHATASE"/>
    <property type="match status" value="1"/>
</dbReference>